<dbReference type="AlphaFoldDB" id="A6J653"/>
<gene>
    <name evidence="2" type="ORF">rCG_62735</name>
</gene>
<proteinExistence type="predicted"/>
<sequence length="54" mass="5486">MITTKTPNPSPHRPPLLRTGPSAGGRVFSPSEGGTLHSALVSSGRTSLLGLFGS</sequence>
<evidence type="ECO:0000256" key="1">
    <source>
        <dbReference type="SAM" id="MobiDB-lite"/>
    </source>
</evidence>
<organism evidence="2 3">
    <name type="scientific">Rattus norvegicus</name>
    <name type="common">Rat</name>
    <dbReference type="NCBI Taxonomy" id="10116"/>
    <lineage>
        <taxon>Eukaryota</taxon>
        <taxon>Metazoa</taxon>
        <taxon>Chordata</taxon>
        <taxon>Craniata</taxon>
        <taxon>Vertebrata</taxon>
        <taxon>Euteleostomi</taxon>
        <taxon>Mammalia</taxon>
        <taxon>Eutheria</taxon>
        <taxon>Euarchontoglires</taxon>
        <taxon>Glires</taxon>
        <taxon>Rodentia</taxon>
        <taxon>Myomorpha</taxon>
        <taxon>Muroidea</taxon>
        <taxon>Muridae</taxon>
        <taxon>Murinae</taxon>
        <taxon>Rattus</taxon>
    </lineage>
</organism>
<protein>
    <submittedName>
        <fullName evidence="2">RCG62735</fullName>
    </submittedName>
</protein>
<feature type="region of interest" description="Disordered" evidence="1">
    <location>
        <begin position="1"/>
        <end position="38"/>
    </location>
</feature>
<accession>A6J653</accession>
<reference evidence="2 3" key="1">
    <citation type="submission" date="2005-09" db="EMBL/GenBank/DDBJ databases">
        <authorList>
            <person name="Mural R.J."/>
            <person name="Li P.W."/>
            <person name="Adams M.D."/>
            <person name="Amanatides P.G."/>
            <person name="Baden-Tillson H."/>
            <person name="Barnstead M."/>
            <person name="Chin S.H."/>
            <person name="Dew I."/>
            <person name="Evans C.A."/>
            <person name="Ferriera S."/>
            <person name="Flanigan M."/>
            <person name="Fosler C."/>
            <person name="Glodek A."/>
            <person name="Gu Z."/>
            <person name="Holt R.A."/>
            <person name="Jennings D."/>
            <person name="Kraft C.L."/>
            <person name="Lu F."/>
            <person name="Nguyen T."/>
            <person name="Nusskern D.R."/>
            <person name="Pfannkoch C.M."/>
            <person name="Sitter C."/>
            <person name="Sutton G.G."/>
            <person name="Venter J.C."/>
            <person name="Wang Z."/>
            <person name="Woodage T."/>
            <person name="Zheng X.H."/>
            <person name="Zhong F."/>
        </authorList>
    </citation>
    <scope>NUCLEOTIDE SEQUENCE [LARGE SCALE GENOMIC DNA]</scope>
    <source>
        <strain>BN</strain>
        <strain evidence="3">Sprague-Dawley</strain>
    </source>
</reference>
<evidence type="ECO:0000313" key="2">
    <source>
        <dbReference type="EMBL" id="EDM00736.1"/>
    </source>
</evidence>
<evidence type="ECO:0000313" key="3">
    <source>
        <dbReference type="Proteomes" id="UP000234681"/>
    </source>
</evidence>
<dbReference type="EMBL" id="CH473976">
    <property type="protein sequence ID" value="EDM00736.1"/>
    <property type="molecule type" value="Genomic_DNA"/>
</dbReference>
<name>A6J653_RAT</name>
<dbReference type="Proteomes" id="UP000234681">
    <property type="component" value="Chromosome 2"/>
</dbReference>